<dbReference type="Proteomes" id="UP000654257">
    <property type="component" value="Unassembled WGS sequence"/>
</dbReference>
<comment type="caution">
    <text evidence="1">The sequence shown here is derived from an EMBL/GenBank/DDBJ whole genome shotgun (WGS) entry which is preliminary data.</text>
</comment>
<sequence length="206" mass="22491">MHLWYVSYGSNLLAERFHTYLTGSDAASRFGVHPPAPDPTLPVDDRWLWIDHALYFAGVSKRWGGSSAFISWENGAEAPSLAHAYLITRDQFAHVAATENGVNHIDLPDGIGRGDWAPLPLPRTVEPHRGKYDALLRLPDIDGAPAWTVTSSVVRERGVPSDAYRATIARGLEDSTLPIDGETYLDVAVGRSRTITLPSRPGPATP</sequence>
<accession>A0A917D1S9</accession>
<evidence type="ECO:0000313" key="2">
    <source>
        <dbReference type="Proteomes" id="UP000654257"/>
    </source>
</evidence>
<keyword evidence="2" id="KW-1185">Reference proteome</keyword>
<dbReference type="RefSeq" id="WP_188544625.1">
    <property type="nucleotide sequence ID" value="NZ_BMCU01000002.1"/>
</dbReference>
<evidence type="ECO:0008006" key="3">
    <source>
        <dbReference type="Google" id="ProtNLM"/>
    </source>
</evidence>
<evidence type="ECO:0000313" key="1">
    <source>
        <dbReference type="EMBL" id="GGG05723.1"/>
    </source>
</evidence>
<dbReference type="EMBL" id="BMCU01000002">
    <property type="protein sequence ID" value="GGG05723.1"/>
    <property type="molecule type" value="Genomic_DNA"/>
</dbReference>
<proteinExistence type="predicted"/>
<reference evidence="1" key="2">
    <citation type="submission" date="2020-09" db="EMBL/GenBank/DDBJ databases">
        <authorList>
            <person name="Sun Q."/>
            <person name="Sedlacek I."/>
        </authorList>
    </citation>
    <scope>NUCLEOTIDE SEQUENCE</scope>
    <source>
        <strain evidence="1">CCM 7905</strain>
    </source>
</reference>
<gene>
    <name evidence="1" type="ORF">GCM10007304_19830</name>
</gene>
<organism evidence="1 2">
    <name type="scientific">Rhodococcoides trifolii</name>
    <dbReference type="NCBI Taxonomy" id="908250"/>
    <lineage>
        <taxon>Bacteria</taxon>
        <taxon>Bacillati</taxon>
        <taxon>Actinomycetota</taxon>
        <taxon>Actinomycetes</taxon>
        <taxon>Mycobacteriales</taxon>
        <taxon>Nocardiaceae</taxon>
        <taxon>Rhodococcoides</taxon>
    </lineage>
</organism>
<dbReference type="Gene3D" id="3.10.490.10">
    <property type="entry name" value="Gamma-glutamyl cyclotransferase-like"/>
    <property type="match status" value="1"/>
</dbReference>
<protein>
    <recommendedName>
        <fullName evidence="3">Histone deacetylase</fullName>
    </recommendedName>
</protein>
<dbReference type="AlphaFoldDB" id="A0A917D1S9"/>
<name>A0A917D1S9_9NOCA</name>
<reference evidence="1" key="1">
    <citation type="journal article" date="2014" name="Int. J. Syst. Evol. Microbiol.">
        <title>Complete genome sequence of Corynebacterium casei LMG S-19264T (=DSM 44701T), isolated from a smear-ripened cheese.</title>
        <authorList>
            <consortium name="US DOE Joint Genome Institute (JGI-PGF)"/>
            <person name="Walter F."/>
            <person name="Albersmeier A."/>
            <person name="Kalinowski J."/>
            <person name="Ruckert C."/>
        </authorList>
    </citation>
    <scope>NUCLEOTIDE SEQUENCE</scope>
    <source>
        <strain evidence="1">CCM 7905</strain>
    </source>
</reference>